<dbReference type="InterPro" id="IPR058533">
    <property type="entry name" value="Cation_efflux_TM"/>
</dbReference>
<keyword evidence="6" id="KW-0406">Ion transport</keyword>
<dbReference type="GO" id="GO:0005385">
    <property type="term" value="F:zinc ion transmembrane transporter activity"/>
    <property type="evidence" value="ECO:0007669"/>
    <property type="project" value="InterPro"/>
</dbReference>
<evidence type="ECO:0000256" key="4">
    <source>
        <dbReference type="ARBA" id="ARBA00022692"/>
    </source>
</evidence>
<evidence type="ECO:0000256" key="2">
    <source>
        <dbReference type="ARBA" id="ARBA00008873"/>
    </source>
</evidence>
<evidence type="ECO:0000256" key="1">
    <source>
        <dbReference type="ARBA" id="ARBA00004141"/>
    </source>
</evidence>
<dbReference type="SMR" id="A2ECG5"/>
<keyword evidence="4 8" id="KW-0812">Transmembrane</keyword>
<feature type="transmembrane region" description="Helical" evidence="8">
    <location>
        <begin position="245"/>
        <end position="267"/>
    </location>
</feature>
<feature type="transmembrane region" description="Helical" evidence="8">
    <location>
        <begin position="171"/>
        <end position="190"/>
    </location>
</feature>
<evidence type="ECO:0000256" key="6">
    <source>
        <dbReference type="ARBA" id="ARBA00023065"/>
    </source>
</evidence>
<keyword evidence="5 8" id="KW-1133">Transmembrane helix</keyword>
<dbReference type="SUPFAM" id="SSF161111">
    <property type="entry name" value="Cation efflux protein transmembrane domain-like"/>
    <property type="match status" value="1"/>
</dbReference>
<gene>
    <name evidence="10" type="ORF">TVAG_060360</name>
</gene>
<dbReference type="STRING" id="5722.A2ECG5"/>
<evidence type="ECO:0000313" key="11">
    <source>
        <dbReference type="Proteomes" id="UP000001542"/>
    </source>
</evidence>
<comment type="similarity">
    <text evidence="2">Belongs to the cation diffusion facilitator (CDF) transporter (TC 2.A.4) family. SLC30A subfamily.</text>
</comment>
<evidence type="ECO:0000256" key="8">
    <source>
        <dbReference type="SAM" id="Phobius"/>
    </source>
</evidence>
<dbReference type="Pfam" id="PF01545">
    <property type="entry name" value="Cation_efflux"/>
    <property type="match status" value="1"/>
</dbReference>
<proteinExistence type="inferred from homology"/>
<feature type="transmembrane region" description="Helical" evidence="8">
    <location>
        <begin position="140"/>
        <end position="159"/>
    </location>
</feature>
<evidence type="ECO:0000256" key="3">
    <source>
        <dbReference type="ARBA" id="ARBA00022448"/>
    </source>
</evidence>
<dbReference type="RefSeq" id="XP_001321883.1">
    <property type="nucleotide sequence ID" value="XM_001321848.1"/>
</dbReference>
<dbReference type="PANTHER" id="PTHR45755">
    <property type="match status" value="1"/>
</dbReference>
<dbReference type="PANTHER" id="PTHR45755:SF4">
    <property type="entry name" value="ZINC TRANSPORTER 7"/>
    <property type="match status" value="1"/>
</dbReference>
<dbReference type="Gene3D" id="1.20.1510.10">
    <property type="entry name" value="Cation efflux protein transmembrane domain"/>
    <property type="match status" value="1"/>
</dbReference>
<dbReference type="InterPro" id="IPR027469">
    <property type="entry name" value="Cation_efflux_TMD_sf"/>
</dbReference>
<evidence type="ECO:0000256" key="5">
    <source>
        <dbReference type="ARBA" id="ARBA00022989"/>
    </source>
</evidence>
<evidence type="ECO:0000256" key="7">
    <source>
        <dbReference type="ARBA" id="ARBA00023136"/>
    </source>
</evidence>
<dbReference type="EMBL" id="DS113353">
    <property type="protein sequence ID" value="EAY09660.1"/>
    <property type="molecule type" value="Genomic_DNA"/>
</dbReference>
<feature type="transmembrane region" description="Helical" evidence="8">
    <location>
        <begin position="62"/>
        <end position="80"/>
    </location>
</feature>
<name>A2ECG5_TRIV3</name>
<protein>
    <submittedName>
        <fullName evidence="10">Cation efflux family protein</fullName>
    </submittedName>
</protein>
<evidence type="ECO:0000313" key="10">
    <source>
        <dbReference type="EMBL" id="EAY09660.1"/>
    </source>
</evidence>
<reference evidence="10" key="2">
    <citation type="journal article" date="2007" name="Science">
        <title>Draft genome sequence of the sexually transmitted pathogen Trichomonas vaginalis.</title>
        <authorList>
            <person name="Carlton J.M."/>
            <person name="Hirt R.P."/>
            <person name="Silva J.C."/>
            <person name="Delcher A.L."/>
            <person name="Schatz M."/>
            <person name="Zhao Q."/>
            <person name="Wortman J.R."/>
            <person name="Bidwell S.L."/>
            <person name="Alsmark U.C.M."/>
            <person name="Besteiro S."/>
            <person name="Sicheritz-Ponten T."/>
            <person name="Noel C.J."/>
            <person name="Dacks J.B."/>
            <person name="Foster P.G."/>
            <person name="Simillion C."/>
            <person name="Van de Peer Y."/>
            <person name="Miranda-Saavedra D."/>
            <person name="Barton G.J."/>
            <person name="Westrop G.D."/>
            <person name="Mueller S."/>
            <person name="Dessi D."/>
            <person name="Fiori P.L."/>
            <person name="Ren Q."/>
            <person name="Paulsen I."/>
            <person name="Zhang H."/>
            <person name="Bastida-Corcuera F.D."/>
            <person name="Simoes-Barbosa A."/>
            <person name="Brown M.T."/>
            <person name="Hayes R.D."/>
            <person name="Mukherjee M."/>
            <person name="Okumura C.Y."/>
            <person name="Schneider R."/>
            <person name="Smith A.J."/>
            <person name="Vanacova S."/>
            <person name="Villalvazo M."/>
            <person name="Haas B.J."/>
            <person name="Pertea M."/>
            <person name="Feldblyum T.V."/>
            <person name="Utterback T.R."/>
            <person name="Shu C.L."/>
            <person name="Osoegawa K."/>
            <person name="de Jong P.J."/>
            <person name="Hrdy I."/>
            <person name="Horvathova L."/>
            <person name="Zubacova Z."/>
            <person name="Dolezal P."/>
            <person name="Malik S.B."/>
            <person name="Logsdon J.M. Jr."/>
            <person name="Henze K."/>
            <person name="Gupta A."/>
            <person name="Wang C.C."/>
            <person name="Dunne R.L."/>
            <person name="Upcroft J.A."/>
            <person name="Upcroft P."/>
            <person name="White O."/>
            <person name="Salzberg S.L."/>
            <person name="Tang P."/>
            <person name="Chiu C.-H."/>
            <person name="Lee Y.-S."/>
            <person name="Embley T.M."/>
            <person name="Coombs G.H."/>
            <person name="Mottram J.C."/>
            <person name="Tachezy J."/>
            <person name="Fraser-Liggett C.M."/>
            <person name="Johnson P.J."/>
        </authorList>
    </citation>
    <scope>NUCLEOTIDE SEQUENCE [LARGE SCALE GENOMIC DNA]</scope>
    <source>
        <strain evidence="10">G3</strain>
    </source>
</reference>
<feature type="domain" description="Cation efflux protein transmembrane" evidence="9">
    <location>
        <begin position="141"/>
        <end position="344"/>
    </location>
</feature>
<sequence length="412" mass="46441">MYFSIALNLSSCLLLQIKTYDKLILDLLLIDTASTLLRSSVYSIFLICADSFFLFKCNPDQSTLILIIITFISALTFNLATDKYYTKIFSIYPLIFISFLANCFEYRIESSYFLIGAIFSLPRRGFPCKPQKLTFENWKSIIYIIIQFVLNFYTLYYSMTHHALTLMADALSSLANNIAFVGAIVSDVATRMNNTKTFSFGFVSCKPVTDLSAAILQSIVLFRIFIDTINAFIEEDEITGNDNDPMLLVLSILGLVVTALGVFFVGGNDDDKNNEKEQKSKCSFDSETLMVLCDLFGSIAVVTSSFLISVFNMKFIDPYVSLFNAVMVSIVTYPSIKDAATILCLKSPFSPDYAKFSQETNLEISGMHYPISDKDNVMEVKVIGKSTPRIIKAIKKFAKLHKVRYLTIERIQ</sequence>
<feature type="transmembrane region" description="Helical" evidence="8">
    <location>
        <begin position="288"/>
        <end position="313"/>
    </location>
</feature>
<dbReference type="InterPro" id="IPR045316">
    <property type="entry name" value="Msc2-like"/>
</dbReference>
<dbReference type="VEuPathDB" id="TrichDB:TVAG_060360"/>
<keyword evidence="3" id="KW-0813">Transport</keyword>
<dbReference type="GO" id="GO:0030001">
    <property type="term" value="P:metal ion transport"/>
    <property type="evidence" value="ECO:0000318"/>
    <property type="project" value="GO_Central"/>
</dbReference>
<keyword evidence="11" id="KW-1185">Reference proteome</keyword>
<dbReference type="GO" id="GO:0046873">
    <property type="term" value="F:metal ion transmembrane transporter activity"/>
    <property type="evidence" value="ECO:0000318"/>
    <property type="project" value="GO_Central"/>
</dbReference>
<dbReference type="VEuPathDB" id="TrichDB:TVAGG3_0311720"/>
<organism evidence="10 11">
    <name type="scientific">Trichomonas vaginalis (strain ATCC PRA-98 / G3)</name>
    <dbReference type="NCBI Taxonomy" id="412133"/>
    <lineage>
        <taxon>Eukaryota</taxon>
        <taxon>Metamonada</taxon>
        <taxon>Parabasalia</taxon>
        <taxon>Trichomonadida</taxon>
        <taxon>Trichomonadidae</taxon>
        <taxon>Trichomonas</taxon>
    </lineage>
</organism>
<dbReference type="GO" id="GO:0006882">
    <property type="term" value="P:intracellular zinc ion homeostasis"/>
    <property type="evidence" value="ECO:0007669"/>
    <property type="project" value="InterPro"/>
</dbReference>
<dbReference type="GO" id="GO:0016020">
    <property type="term" value="C:membrane"/>
    <property type="evidence" value="ECO:0007669"/>
    <property type="project" value="UniProtKB-SubCell"/>
</dbReference>
<feature type="transmembrane region" description="Helical" evidence="8">
    <location>
        <begin position="92"/>
        <end position="119"/>
    </location>
</feature>
<dbReference type="Proteomes" id="UP000001542">
    <property type="component" value="Unassembled WGS sequence"/>
</dbReference>
<dbReference type="KEGG" id="tva:4767583"/>
<dbReference type="eggNOG" id="KOG1484">
    <property type="taxonomic scope" value="Eukaryota"/>
</dbReference>
<reference evidence="10" key="1">
    <citation type="submission" date="2006-10" db="EMBL/GenBank/DDBJ databases">
        <authorList>
            <person name="Amadeo P."/>
            <person name="Zhao Q."/>
            <person name="Wortman J."/>
            <person name="Fraser-Liggett C."/>
            <person name="Carlton J."/>
        </authorList>
    </citation>
    <scope>NUCLEOTIDE SEQUENCE</scope>
    <source>
        <strain evidence="10">G3</strain>
    </source>
</reference>
<dbReference type="GO" id="GO:0005794">
    <property type="term" value="C:Golgi apparatus"/>
    <property type="evidence" value="ECO:0000318"/>
    <property type="project" value="GO_Central"/>
</dbReference>
<comment type="subcellular location">
    <subcellularLocation>
        <location evidence="1">Membrane</location>
        <topology evidence="1">Multi-pass membrane protein</topology>
    </subcellularLocation>
</comment>
<evidence type="ECO:0000259" key="9">
    <source>
        <dbReference type="Pfam" id="PF01545"/>
    </source>
</evidence>
<dbReference type="InParanoid" id="A2ECG5"/>
<dbReference type="AlphaFoldDB" id="A2ECG5"/>
<keyword evidence="7 8" id="KW-0472">Membrane</keyword>
<accession>A2ECG5</accession>